<dbReference type="Pfam" id="PF01925">
    <property type="entry name" value="TauE"/>
    <property type="match status" value="1"/>
</dbReference>
<dbReference type="RefSeq" id="WP_069206443.1">
    <property type="nucleotide sequence ID" value="NZ_CP014168.1"/>
</dbReference>
<evidence type="ECO:0000313" key="7">
    <source>
        <dbReference type="Proteomes" id="UP000094256"/>
    </source>
</evidence>
<evidence type="ECO:0000256" key="3">
    <source>
        <dbReference type="ARBA" id="ARBA00022989"/>
    </source>
</evidence>
<feature type="transmembrane region" description="Helical" evidence="5">
    <location>
        <begin position="197"/>
        <end position="215"/>
    </location>
</feature>
<keyword evidence="4 5" id="KW-0472">Membrane</keyword>
<name>A0A1B3ZER6_9SPHN</name>
<dbReference type="KEGG" id="span:AWL63_20110"/>
<accession>A0A1B3ZER6</accession>
<feature type="transmembrane region" description="Helical" evidence="5">
    <location>
        <begin position="74"/>
        <end position="92"/>
    </location>
</feature>
<evidence type="ECO:0000256" key="2">
    <source>
        <dbReference type="ARBA" id="ARBA00022692"/>
    </source>
</evidence>
<dbReference type="Proteomes" id="UP000094256">
    <property type="component" value="Chromosome"/>
</dbReference>
<sequence>MTDHLLSVTFVASAFFAAGFIQGTLGFGFQAMAAGLLILQPGLEIPTDLIMPAVIVNVWQVAAVRSCPMLLRRFGALGAGILAGSAAVRMLGVHADGFWHTAFDFTMLATSATALLFSDRKLPPQWEPRLSPIVGLSSGLAGGVTGVAFPALLYLIILKLDRDERVAALGCFFMALLPASIVFPTSSTSDHQISLNSIWQIAPVALGYVFGRFAYSEMDGPMLGRWYKLGLLFLGANLSSI</sequence>
<feature type="transmembrane region" description="Helical" evidence="5">
    <location>
        <begin position="130"/>
        <end position="154"/>
    </location>
</feature>
<evidence type="ECO:0000256" key="4">
    <source>
        <dbReference type="ARBA" id="ARBA00023136"/>
    </source>
</evidence>
<dbReference type="OrthoDB" id="9800873at2"/>
<dbReference type="GO" id="GO:0005886">
    <property type="term" value="C:plasma membrane"/>
    <property type="evidence" value="ECO:0007669"/>
    <property type="project" value="UniProtKB-SubCell"/>
</dbReference>
<keyword evidence="3 5" id="KW-1133">Transmembrane helix</keyword>
<evidence type="ECO:0000256" key="5">
    <source>
        <dbReference type="RuleBase" id="RU363041"/>
    </source>
</evidence>
<feature type="transmembrane region" description="Helical" evidence="5">
    <location>
        <begin position="166"/>
        <end position="185"/>
    </location>
</feature>
<dbReference type="InterPro" id="IPR002781">
    <property type="entry name" value="TM_pro_TauE-like"/>
</dbReference>
<dbReference type="STRING" id="1560345.AWL63_20110"/>
<keyword evidence="2 5" id="KW-0812">Transmembrane</keyword>
<comment type="similarity">
    <text evidence="5">Belongs to the 4-toluene sulfonate uptake permease (TSUP) (TC 2.A.102) family.</text>
</comment>
<dbReference type="AlphaFoldDB" id="A0A1B3ZER6"/>
<evidence type="ECO:0000256" key="1">
    <source>
        <dbReference type="ARBA" id="ARBA00004141"/>
    </source>
</evidence>
<protein>
    <recommendedName>
        <fullName evidence="5">Probable membrane transporter protein</fullName>
    </recommendedName>
</protein>
<reference evidence="6 7" key="1">
    <citation type="submission" date="2016-01" db="EMBL/GenBank/DDBJ databases">
        <title>Complete genome and mega plasmid sequence of Sphingomonas panacis DCY99 elicits systemic resistance in rice to Xanthomonas oryzae.</title>
        <authorList>
            <person name="Kim Y.J."/>
            <person name="Yang D.C."/>
            <person name="Sing P."/>
        </authorList>
    </citation>
    <scope>NUCLEOTIDE SEQUENCE [LARGE SCALE GENOMIC DNA]</scope>
    <source>
        <strain evidence="6 7">DCY99</strain>
    </source>
</reference>
<dbReference type="EMBL" id="CP014168">
    <property type="protein sequence ID" value="AOH85915.1"/>
    <property type="molecule type" value="Genomic_DNA"/>
</dbReference>
<comment type="subcellular location">
    <subcellularLocation>
        <location evidence="5">Cell membrane</location>
        <topology evidence="5">Multi-pass membrane protein</topology>
    </subcellularLocation>
    <subcellularLocation>
        <location evidence="1">Membrane</location>
        <topology evidence="1">Multi-pass membrane protein</topology>
    </subcellularLocation>
</comment>
<proteinExistence type="inferred from homology"/>
<keyword evidence="5" id="KW-1003">Cell membrane</keyword>
<keyword evidence="7" id="KW-1185">Reference proteome</keyword>
<organism evidence="6 7">
    <name type="scientific">Sphingomonas panacis</name>
    <dbReference type="NCBI Taxonomy" id="1560345"/>
    <lineage>
        <taxon>Bacteria</taxon>
        <taxon>Pseudomonadati</taxon>
        <taxon>Pseudomonadota</taxon>
        <taxon>Alphaproteobacteria</taxon>
        <taxon>Sphingomonadales</taxon>
        <taxon>Sphingomonadaceae</taxon>
        <taxon>Sphingomonas</taxon>
    </lineage>
</organism>
<evidence type="ECO:0000313" key="6">
    <source>
        <dbReference type="EMBL" id="AOH85915.1"/>
    </source>
</evidence>
<gene>
    <name evidence="6" type="ORF">AWL63_20110</name>
</gene>